<keyword evidence="2" id="KW-0472">Membrane</keyword>
<proteinExistence type="predicted"/>
<keyword evidence="2" id="KW-1133">Transmembrane helix</keyword>
<evidence type="ECO:0000256" key="2">
    <source>
        <dbReference type="SAM" id="Phobius"/>
    </source>
</evidence>
<reference evidence="4" key="2">
    <citation type="submission" date="2021-11" db="EMBL/GenBank/DDBJ databases">
        <authorList>
            <consortium name="Genoscope - CEA"/>
            <person name="William W."/>
        </authorList>
    </citation>
    <scope>NUCLEOTIDE SEQUENCE</scope>
</reference>
<evidence type="ECO:0000313" key="3">
    <source>
        <dbReference type="EMBL" id="CAE0706342.1"/>
    </source>
</evidence>
<dbReference type="OrthoDB" id="10597218at2759"/>
<dbReference type="EMBL" id="CAKKNE010000001">
    <property type="protein sequence ID" value="CAH0365322.1"/>
    <property type="molecule type" value="Genomic_DNA"/>
</dbReference>
<feature type="transmembrane region" description="Helical" evidence="2">
    <location>
        <begin position="21"/>
        <end position="39"/>
    </location>
</feature>
<evidence type="ECO:0000313" key="5">
    <source>
        <dbReference type="Proteomes" id="UP000789595"/>
    </source>
</evidence>
<reference evidence="3" key="1">
    <citation type="submission" date="2021-01" db="EMBL/GenBank/DDBJ databases">
        <authorList>
            <person name="Corre E."/>
            <person name="Pelletier E."/>
            <person name="Niang G."/>
            <person name="Scheremetjew M."/>
            <person name="Finn R."/>
            <person name="Kale V."/>
            <person name="Holt S."/>
            <person name="Cochrane G."/>
            <person name="Meng A."/>
            <person name="Brown T."/>
            <person name="Cohen L."/>
        </authorList>
    </citation>
    <scope>NUCLEOTIDE SEQUENCE</scope>
    <source>
        <strain evidence="3">CCMP1756</strain>
    </source>
</reference>
<feature type="region of interest" description="Disordered" evidence="1">
    <location>
        <begin position="258"/>
        <end position="279"/>
    </location>
</feature>
<keyword evidence="5" id="KW-1185">Reference proteome</keyword>
<dbReference type="AlphaFoldDB" id="A0A7S4A7W9"/>
<protein>
    <submittedName>
        <fullName evidence="3">Uncharacterized protein</fullName>
    </submittedName>
</protein>
<evidence type="ECO:0000256" key="1">
    <source>
        <dbReference type="SAM" id="MobiDB-lite"/>
    </source>
</evidence>
<sequence>MTDAKAERWKPEGHPMLGVRGSVALLQCATTLILVFSGINWSQTIPLAMMQFVSACTLLAQWDKSGRDHMYVVRGCASLVRAIVVLRTSACGRVFPPWAGCDAEPWRGHENVRLPFRCIHVLACVRQLANAWSLLNQYHLVGDGVTPDNGHRQLWIRARIRLAGVPIQLARFVLKIVLLDDTRYERGDVEVACNFVRAVLLIPLSAWSLNHQYYTSGSDPPPRSVQRGCACLELDHVDYNPSGQGGLHRAKSNVGLGDVELTETRPAAPADDADAETPR</sequence>
<accession>A0A7S4A7W9</accession>
<keyword evidence="2" id="KW-0812">Transmembrane</keyword>
<dbReference type="EMBL" id="HBIW01025307">
    <property type="protein sequence ID" value="CAE0706342.1"/>
    <property type="molecule type" value="Transcribed_RNA"/>
</dbReference>
<dbReference type="Proteomes" id="UP000789595">
    <property type="component" value="Unassembled WGS sequence"/>
</dbReference>
<organism evidence="3">
    <name type="scientific">Pelagomonas calceolata</name>
    <dbReference type="NCBI Taxonomy" id="35677"/>
    <lineage>
        <taxon>Eukaryota</taxon>
        <taxon>Sar</taxon>
        <taxon>Stramenopiles</taxon>
        <taxon>Ochrophyta</taxon>
        <taxon>Pelagophyceae</taxon>
        <taxon>Pelagomonadales</taxon>
        <taxon>Pelagomonadaceae</taxon>
        <taxon>Pelagomonas</taxon>
    </lineage>
</organism>
<evidence type="ECO:0000313" key="4">
    <source>
        <dbReference type="EMBL" id="CAH0365322.1"/>
    </source>
</evidence>
<gene>
    <name evidence="3" type="ORF">PCAL00307_LOCUS21793</name>
    <name evidence="4" type="ORF">PECAL_1P17560</name>
</gene>
<name>A0A7S4A7W9_9STRA</name>